<accession>L7CFC7</accession>
<reference evidence="1 2" key="1">
    <citation type="journal article" date="2013" name="Mar. Genomics">
        <title>Expression of sulfatases in Rhodopirellula baltica and the diversity of sulfatases in the genus Rhodopirellula.</title>
        <authorList>
            <person name="Wegner C.E."/>
            <person name="Richter-Heitmann T."/>
            <person name="Klindworth A."/>
            <person name="Klockow C."/>
            <person name="Richter M."/>
            <person name="Achstetter T."/>
            <person name="Glockner F.O."/>
            <person name="Harder J."/>
        </authorList>
    </citation>
    <scope>NUCLEOTIDE SEQUENCE [LARGE SCALE GENOMIC DNA]</scope>
    <source>
        <strain evidence="1 2">SWK14</strain>
    </source>
</reference>
<dbReference type="AlphaFoldDB" id="L7CFC7"/>
<protein>
    <submittedName>
        <fullName evidence="1">Uncharacterized protein</fullName>
    </submittedName>
</protein>
<gene>
    <name evidence="1" type="ORF">RBSWK_03543</name>
</gene>
<dbReference type="Proteomes" id="UP000010959">
    <property type="component" value="Unassembled WGS sequence"/>
</dbReference>
<comment type="caution">
    <text evidence="1">The sequence shown here is derived from an EMBL/GenBank/DDBJ whole genome shotgun (WGS) entry which is preliminary data.</text>
</comment>
<dbReference type="PATRIC" id="fig|993516.3.peg.3779"/>
<proteinExistence type="predicted"/>
<name>L7CFC7_RHOBT</name>
<dbReference type="SUPFAM" id="SSF48403">
    <property type="entry name" value="Ankyrin repeat"/>
    <property type="match status" value="1"/>
</dbReference>
<organism evidence="1 2">
    <name type="scientific">Rhodopirellula baltica SWK14</name>
    <dbReference type="NCBI Taxonomy" id="993516"/>
    <lineage>
        <taxon>Bacteria</taxon>
        <taxon>Pseudomonadati</taxon>
        <taxon>Planctomycetota</taxon>
        <taxon>Planctomycetia</taxon>
        <taxon>Pirellulales</taxon>
        <taxon>Pirellulaceae</taxon>
        <taxon>Rhodopirellula</taxon>
    </lineage>
</organism>
<evidence type="ECO:0000313" key="2">
    <source>
        <dbReference type="Proteomes" id="UP000010959"/>
    </source>
</evidence>
<dbReference type="Gene3D" id="1.25.40.20">
    <property type="entry name" value="Ankyrin repeat-containing domain"/>
    <property type="match status" value="1"/>
</dbReference>
<dbReference type="EMBL" id="AMWG01000100">
    <property type="protein sequence ID" value="ELP32530.1"/>
    <property type="molecule type" value="Genomic_DNA"/>
</dbReference>
<sequence>MSPDHARNQGSDDKVKLSPYHQLLNTPAAELTDKQKRSQLSGAIHWRNEARIDELLSVDTVFLSKPAKYASRTWLAEAVYSDCGISIFEKLLAAGCDPNAYLKSPKESRPLEIAIDKDNLDAVAWLLANDANPNLGRPIVGAVNHEKSPETQLELLRMLLDGGANVNQTFPLFGDEDNQFTVLDWAELYEVSASVRQFLVARGATHNWTSETIRESKGELKTRRIV</sequence>
<evidence type="ECO:0000313" key="1">
    <source>
        <dbReference type="EMBL" id="ELP32530.1"/>
    </source>
</evidence>
<dbReference type="InterPro" id="IPR036770">
    <property type="entry name" value="Ankyrin_rpt-contain_sf"/>
</dbReference>